<evidence type="ECO:0000313" key="1">
    <source>
        <dbReference type="EMBL" id="KAI8026648.1"/>
    </source>
</evidence>
<gene>
    <name evidence="1" type="ORF">LOK49_LG02G00407</name>
</gene>
<organism evidence="1 2">
    <name type="scientific">Camellia lanceoleosa</name>
    <dbReference type="NCBI Taxonomy" id="1840588"/>
    <lineage>
        <taxon>Eukaryota</taxon>
        <taxon>Viridiplantae</taxon>
        <taxon>Streptophyta</taxon>
        <taxon>Embryophyta</taxon>
        <taxon>Tracheophyta</taxon>
        <taxon>Spermatophyta</taxon>
        <taxon>Magnoliopsida</taxon>
        <taxon>eudicotyledons</taxon>
        <taxon>Gunneridae</taxon>
        <taxon>Pentapetalae</taxon>
        <taxon>asterids</taxon>
        <taxon>Ericales</taxon>
        <taxon>Theaceae</taxon>
        <taxon>Camellia</taxon>
    </lineage>
</organism>
<evidence type="ECO:0000313" key="2">
    <source>
        <dbReference type="Proteomes" id="UP001060215"/>
    </source>
</evidence>
<keyword evidence="2" id="KW-1185">Reference proteome</keyword>
<dbReference type="EMBL" id="CM045760">
    <property type="protein sequence ID" value="KAI8026648.1"/>
    <property type="molecule type" value="Genomic_DNA"/>
</dbReference>
<dbReference type="Proteomes" id="UP001060215">
    <property type="component" value="Chromosome 3"/>
</dbReference>
<keyword evidence="1" id="KW-0812">Transmembrane</keyword>
<reference evidence="1 2" key="1">
    <citation type="journal article" date="2022" name="Plant J.">
        <title>Chromosome-level genome of Camellia lanceoleosa provides a valuable resource for understanding genome evolution and self-incompatibility.</title>
        <authorList>
            <person name="Gong W."/>
            <person name="Xiao S."/>
            <person name="Wang L."/>
            <person name="Liao Z."/>
            <person name="Chang Y."/>
            <person name="Mo W."/>
            <person name="Hu G."/>
            <person name="Li W."/>
            <person name="Zhao G."/>
            <person name="Zhu H."/>
            <person name="Hu X."/>
            <person name="Ji K."/>
            <person name="Xiang X."/>
            <person name="Song Q."/>
            <person name="Yuan D."/>
            <person name="Jin S."/>
            <person name="Zhang L."/>
        </authorList>
    </citation>
    <scope>NUCLEOTIDE SEQUENCE [LARGE SCALE GENOMIC DNA]</scope>
    <source>
        <strain evidence="1">SQ_2022a</strain>
    </source>
</reference>
<protein>
    <submittedName>
        <fullName evidence="1">Transmembrane 9 superfamily member 1</fullName>
    </submittedName>
</protein>
<comment type="caution">
    <text evidence="1">The sequence shown here is derived from an EMBL/GenBank/DDBJ whole genome shotgun (WGS) entry which is preliminary data.</text>
</comment>
<accession>A0ACC0IMR9</accession>
<keyword evidence="1" id="KW-0472">Membrane</keyword>
<name>A0ACC0IMR9_9ERIC</name>
<sequence>MTLSLVVALYPLPSLCWSIFKLWPFYLRFKYDFLDTRHGRVSSCGFLSQIQHAEYCSDDLPLWGMFVGELHPDKNSDNKHVLYTHKNIIVKYNKDQIIHVNLTQESPKPLEVGRALDMTYSVKWFSINVTFARRFDVYLDYPFFGHQV</sequence>
<proteinExistence type="predicted"/>